<proteinExistence type="predicted"/>
<sequence length="104" mass="12090">MHYFVSVYQIKSHKKTKLYIVLCHTNIKSSMSCVQDSQLTLKVKLRFLSKVLEMFLKKKKLSKLSKNLFYISSEICQPESSMTANISYRNFNCRIPFLPATVSS</sequence>
<dbReference type="Proteomes" id="UP001476798">
    <property type="component" value="Unassembled WGS sequence"/>
</dbReference>
<organism evidence="1 2">
    <name type="scientific">Goodea atripinnis</name>
    <dbReference type="NCBI Taxonomy" id="208336"/>
    <lineage>
        <taxon>Eukaryota</taxon>
        <taxon>Metazoa</taxon>
        <taxon>Chordata</taxon>
        <taxon>Craniata</taxon>
        <taxon>Vertebrata</taxon>
        <taxon>Euteleostomi</taxon>
        <taxon>Actinopterygii</taxon>
        <taxon>Neopterygii</taxon>
        <taxon>Teleostei</taxon>
        <taxon>Neoteleostei</taxon>
        <taxon>Acanthomorphata</taxon>
        <taxon>Ovalentaria</taxon>
        <taxon>Atherinomorphae</taxon>
        <taxon>Cyprinodontiformes</taxon>
        <taxon>Goodeidae</taxon>
        <taxon>Goodea</taxon>
    </lineage>
</organism>
<accession>A0ABV0MWL7</accession>
<protein>
    <submittedName>
        <fullName evidence="1">Uncharacterized protein</fullName>
    </submittedName>
</protein>
<gene>
    <name evidence="1" type="ORF">GOODEAATRI_025806</name>
</gene>
<name>A0ABV0MWL7_9TELE</name>
<evidence type="ECO:0000313" key="2">
    <source>
        <dbReference type="Proteomes" id="UP001476798"/>
    </source>
</evidence>
<evidence type="ECO:0000313" key="1">
    <source>
        <dbReference type="EMBL" id="MEQ2163004.1"/>
    </source>
</evidence>
<reference evidence="1 2" key="1">
    <citation type="submission" date="2021-06" db="EMBL/GenBank/DDBJ databases">
        <authorList>
            <person name="Palmer J.M."/>
        </authorList>
    </citation>
    <scope>NUCLEOTIDE SEQUENCE [LARGE SCALE GENOMIC DNA]</scope>
    <source>
        <strain evidence="1 2">GA_2019</strain>
        <tissue evidence="1">Muscle</tissue>
    </source>
</reference>
<dbReference type="EMBL" id="JAHRIO010013088">
    <property type="protein sequence ID" value="MEQ2163004.1"/>
    <property type="molecule type" value="Genomic_DNA"/>
</dbReference>
<keyword evidence="2" id="KW-1185">Reference proteome</keyword>
<comment type="caution">
    <text evidence="1">The sequence shown here is derived from an EMBL/GenBank/DDBJ whole genome shotgun (WGS) entry which is preliminary data.</text>
</comment>